<feature type="domain" description="MrfA-like Zn-binding" evidence="1">
    <location>
        <begin position="124"/>
        <end position="225"/>
    </location>
</feature>
<sequence length="263" mass="29771">MTTGYEQYIQQVVLVERLREVMALTGFTRIESLNDFAEEKELPKDHIMPLSKRSPEWLPATEVRGEGIFIQFREEAIQAWLNKSAVQEHNETFYEAHKRWRDVRSMVDIEANYPDMRYVLLHSFAHALIRQLTLHCGYAAASIRERIYSQSATEEGGAMAGILLYTAASDSEGTLGGLVSQGKDMGYHIGGVIDDMEYCASDPLCAEHVSLEDNTLHGAACHACMFIPETSCEKGNRYLDRSVLVKTVERDNLAFLKRITENE</sequence>
<comment type="caution">
    <text evidence="2">The sequence shown here is derived from an EMBL/GenBank/DDBJ whole genome shotgun (WGS) entry which is preliminary data.</text>
</comment>
<dbReference type="AlphaFoldDB" id="A0A5J4KVJ7"/>
<keyword evidence="3" id="KW-1185">Reference proteome</keyword>
<name>A0A5J4KVJ7_9CHLR</name>
<protein>
    <recommendedName>
        <fullName evidence="1">MrfA-like Zn-binding domain-containing protein</fullName>
    </recommendedName>
</protein>
<evidence type="ECO:0000313" key="2">
    <source>
        <dbReference type="EMBL" id="GER90547.1"/>
    </source>
</evidence>
<organism evidence="2 3">
    <name type="scientific">Dictyobacter vulcani</name>
    <dbReference type="NCBI Taxonomy" id="2607529"/>
    <lineage>
        <taxon>Bacteria</taxon>
        <taxon>Bacillati</taxon>
        <taxon>Chloroflexota</taxon>
        <taxon>Ktedonobacteria</taxon>
        <taxon>Ktedonobacterales</taxon>
        <taxon>Dictyobacteraceae</taxon>
        <taxon>Dictyobacter</taxon>
    </lineage>
</organism>
<accession>A0A5J4KVJ7</accession>
<reference evidence="2 3" key="1">
    <citation type="submission" date="2019-10" db="EMBL/GenBank/DDBJ databases">
        <title>Dictyobacter vulcani sp. nov., within the class Ktedonobacteria, isolated from soil of volcanic Mt. Zao.</title>
        <authorList>
            <person name="Zheng Y."/>
            <person name="Wang C.M."/>
            <person name="Sakai Y."/>
            <person name="Abe K."/>
            <person name="Yokota A."/>
            <person name="Yabe S."/>
        </authorList>
    </citation>
    <scope>NUCLEOTIDE SEQUENCE [LARGE SCALE GENOMIC DNA]</scope>
    <source>
        <strain evidence="2 3">W12</strain>
    </source>
</reference>
<proteinExistence type="predicted"/>
<dbReference type="InterPro" id="IPR018973">
    <property type="entry name" value="MZB"/>
</dbReference>
<dbReference type="Proteomes" id="UP000326912">
    <property type="component" value="Unassembled WGS sequence"/>
</dbReference>
<dbReference type="EMBL" id="BKZW01000002">
    <property type="protein sequence ID" value="GER90547.1"/>
    <property type="molecule type" value="Genomic_DNA"/>
</dbReference>
<evidence type="ECO:0000259" key="1">
    <source>
        <dbReference type="Pfam" id="PF09369"/>
    </source>
</evidence>
<gene>
    <name evidence="2" type="ORF">KDW_47090</name>
</gene>
<dbReference type="NCBIfam" id="NF038324">
    <property type="entry name" value="DrmB_fam"/>
    <property type="match status" value="1"/>
</dbReference>
<dbReference type="InterPro" id="IPR047721">
    <property type="entry name" value="DrmB"/>
</dbReference>
<evidence type="ECO:0000313" key="3">
    <source>
        <dbReference type="Proteomes" id="UP000326912"/>
    </source>
</evidence>
<dbReference type="Pfam" id="PF09369">
    <property type="entry name" value="MZB"/>
    <property type="match status" value="1"/>
</dbReference>